<dbReference type="PROSITE" id="PS00108">
    <property type="entry name" value="PROTEIN_KINASE_ST"/>
    <property type="match status" value="1"/>
</dbReference>
<dbReference type="KEGG" id="mcoo:MCOO_38270"/>
<dbReference type="Pfam" id="PF00069">
    <property type="entry name" value="Pkinase"/>
    <property type="match status" value="1"/>
</dbReference>
<evidence type="ECO:0000256" key="1">
    <source>
        <dbReference type="ARBA" id="ARBA00012513"/>
    </source>
</evidence>
<keyword evidence="2" id="KW-0723">Serine/threonine-protein kinase</keyword>
<dbReference type="PANTHER" id="PTHR43289">
    <property type="entry name" value="MITOGEN-ACTIVATED PROTEIN KINASE KINASE KINASE 20-RELATED"/>
    <property type="match status" value="1"/>
</dbReference>
<name>A0A7I7L2H4_9MYCO</name>
<evidence type="ECO:0000256" key="4">
    <source>
        <dbReference type="ARBA" id="ARBA00022741"/>
    </source>
</evidence>
<keyword evidence="6" id="KW-0067">ATP-binding</keyword>
<feature type="domain" description="Protein kinase" evidence="11">
    <location>
        <begin position="12"/>
        <end position="275"/>
    </location>
</feature>
<dbReference type="PROSITE" id="PS50011">
    <property type="entry name" value="PROTEIN_KINASE_DOM"/>
    <property type="match status" value="1"/>
</dbReference>
<evidence type="ECO:0000256" key="9">
    <source>
        <dbReference type="SAM" id="MobiDB-lite"/>
    </source>
</evidence>
<dbReference type="PANTHER" id="PTHR43289:SF6">
    <property type="entry name" value="SERINE_THREONINE-PROTEIN KINASE NEKL-3"/>
    <property type="match status" value="1"/>
</dbReference>
<sequence>MPVSVGELFAEYTILRVLGAGGMGTVYLAAHPRLPRQDALKVLPAEWTADPDYRARFLREAELTASLSHPNILGVHDRGEYDGQLWISMDYVAGTDAAQLLREQHPAGLPAGEAMQIITAVASALDYAHQRGLLHRDVKPANILLDPQAQRIFLADFGIARLIDDPSGLTATNMAVGTMAYAAPEQLRGEPLDGRTDQYALACTAFDLLTGSPPYADSNPAVVITKHVAAPVPSLAQRRPELAALDPVMAKAMAKAPADRFASCRDFARALSDALRSPPGQVRAPAPPWQPSQVPPAPTLMTARRRIRAPRLVIAASIALLAVAAAVFGGVTFVQHRHRAGTAPPVAAASPHNFDGTYRANYGPATDLQGKPIPGGPAMAAAWGVRSVCRAAGCVATASYLGGSGIVPVSDLVFDQVGGRWIAVGIGSTQCNDAPVEVWVVFTLQPQPDGTLSGDTTRGTTNSCSAFKRTVTFTRTGDADTTKIPDPAGLPPRAVSPASTLHGRYHEAITYSNGSFTPGLDDLTVQTDCLRTGDRCMSMFHAPDGVVPLVFADGKWTRNDEGTVPCSLGGTTQTKITAEYPLPADLQDPIPLLIGHGTNVSTGSACIGGDFEDKFERTGD</sequence>
<reference evidence="12 13" key="1">
    <citation type="journal article" date="2019" name="Emerg. Microbes Infect.">
        <title>Comprehensive subspecies identification of 175 nontuberculous mycobacteria species based on 7547 genomic profiles.</title>
        <authorList>
            <person name="Matsumoto Y."/>
            <person name="Kinjo T."/>
            <person name="Motooka D."/>
            <person name="Nabeya D."/>
            <person name="Jung N."/>
            <person name="Uechi K."/>
            <person name="Horii T."/>
            <person name="Iida T."/>
            <person name="Fujita J."/>
            <person name="Nakamura S."/>
        </authorList>
    </citation>
    <scope>NUCLEOTIDE SEQUENCE [LARGE SCALE GENOMIC DNA]</scope>
    <source>
        <strain evidence="12 13">JCM 12404</strain>
    </source>
</reference>
<dbReference type="SUPFAM" id="SSF56112">
    <property type="entry name" value="Protein kinase-like (PK-like)"/>
    <property type="match status" value="1"/>
</dbReference>
<accession>A0A7I7L2H4</accession>
<dbReference type="CDD" id="cd14014">
    <property type="entry name" value="STKc_PknB_like"/>
    <property type="match status" value="1"/>
</dbReference>
<dbReference type="AlphaFoldDB" id="A0A7I7L2H4"/>
<dbReference type="Gene3D" id="1.10.510.10">
    <property type="entry name" value="Transferase(Phosphotransferase) domain 1"/>
    <property type="match status" value="1"/>
</dbReference>
<dbReference type="EC" id="2.7.11.1" evidence="1"/>
<dbReference type="InterPro" id="IPR008271">
    <property type="entry name" value="Ser/Thr_kinase_AS"/>
</dbReference>
<keyword evidence="10" id="KW-1133">Transmembrane helix</keyword>
<feature type="compositionally biased region" description="Pro residues" evidence="9">
    <location>
        <begin position="285"/>
        <end position="295"/>
    </location>
</feature>
<dbReference type="RefSeq" id="WP_163779126.1">
    <property type="nucleotide sequence ID" value="NZ_AP022569.1"/>
</dbReference>
<feature type="transmembrane region" description="Helical" evidence="10">
    <location>
        <begin position="312"/>
        <end position="334"/>
    </location>
</feature>
<evidence type="ECO:0000256" key="8">
    <source>
        <dbReference type="ARBA" id="ARBA00048679"/>
    </source>
</evidence>
<protein>
    <recommendedName>
        <fullName evidence="1">non-specific serine/threonine protein kinase</fullName>
        <ecNumber evidence="1">2.7.11.1</ecNumber>
    </recommendedName>
</protein>
<dbReference type="GO" id="GO:0004674">
    <property type="term" value="F:protein serine/threonine kinase activity"/>
    <property type="evidence" value="ECO:0007669"/>
    <property type="project" value="UniProtKB-KW"/>
</dbReference>
<keyword evidence="13" id="KW-1185">Reference proteome</keyword>
<keyword evidence="5" id="KW-0418">Kinase</keyword>
<keyword evidence="3" id="KW-0808">Transferase</keyword>
<keyword evidence="10" id="KW-0472">Membrane</keyword>
<evidence type="ECO:0000256" key="6">
    <source>
        <dbReference type="ARBA" id="ARBA00022840"/>
    </source>
</evidence>
<feature type="region of interest" description="Disordered" evidence="9">
    <location>
        <begin position="276"/>
        <end position="295"/>
    </location>
</feature>
<dbReference type="FunFam" id="3.30.200.20:FF:000035">
    <property type="entry name" value="Serine/threonine protein kinase Stk1"/>
    <property type="match status" value="1"/>
</dbReference>
<dbReference type="InterPro" id="IPR000719">
    <property type="entry name" value="Prot_kinase_dom"/>
</dbReference>
<organism evidence="12 13">
    <name type="scientific">Mycobacterium cookii</name>
    <dbReference type="NCBI Taxonomy" id="1775"/>
    <lineage>
        <taxon>Bacteria</taxon>
        <taxon>Bacillati</taxon>
        <taxon>Actinomycetota</taxon>
        <taxon>Actinomycetes</taxon>
        <taxon>Mycobacteriales</taxon>
        <taxon>Mycobacteriaceae</taxon>
        <taxon>Mycobacterium</taxon>
    </lineage>
</organism>
<evidence type="ECO:0000256" key="3">
    <source>
        <dbReference type="ARBA" id="ARBA00022679"/>
    </source>
</evidence>
<dbReference type="GO" id="GO:0005524">
    <property type="term" value="F:ATP binding"/>
    <property type="evidence" value="ECO:0007669"/>
    <property type="project" value="UniProtKB-KW"/>
</dbReference>
<keyword evidence="4" id="KW-0547">Nucleotide-binding</keyword>
<dbReference type="Proteomes" id="UP000465866">
    <property type="component" value="Chromosome"/>
</dbReference>
<evidence type="ECO:0000313" key="12">
    <source>
        <dbReference type="EMBL" id="BBX47812.1"/>
    </source>
</evidence>
<keyword evidence="10" id="KW-0812">Transmembrane</keyword>
<evidence type="ECO:0000313" key="13">
    <source>
        <dbReference type="Proteomes" id="UP000465866"/>
    </source>
</evidence>
<dbReference type="Gene3D" id="3.30.200.20">
    <property type="entry name" value="Phosphorylase Kinase, domain 1"/>
    <property type="match status" value="1"/>
</dbReference>
<evidence type="ECO:0000256" key="10">
    <source>
        <dbReference type="SAM" id="Phobius"/>
    </source>
</evidence>
<dbReference type="EMBL" id="AP022569">
    <property type="protein sequence ID" value="BBX47812.1"/>
    <property type="molecule type" value="Genomic_DNA"/>
</dbReference>
<feature type="transmembrane region" description="Helical" evidence="10">
    <location>
        <begin position="12"/>
        <end position="30"/>
    </location>
</feature>
<proteinExistence type="predicted"/>
<comment type="catalytic activity">
    <reaction evidence="8">
        <text>L-seryl-[protein] + ATP = O-phospho-L-seryl-[protein] + ADP + H(+)</text>
        <dbReference type="Rhea" id="RHEA:17989"/>
        <dbReference type="Rhea" id="RHEA-COMP:9863"/>
        <dbReference type="Rhea" id="RHEA-COMP:11604"/>
        <dbReference type="ChEBI" id="CHEBI:15378"/>
        <dbReference type="ChEBI" id="CHEBI:29999"/>
        <dbReference type="ChEBI" id="CHEBI:30616"/>
        <dbReference type="ChEBI" id="CHEBI:83421"/>
        <dbReference type="ChEBI" id="CHEBI:456216"/>
        <dbReference type="EC" id="2.7.11.1"/>
    </reaction>
</comment>
<comment type="catalytic activity">
    <reaction evidence="7">
        <text>L-threonyl-[protein] + ATP = O-phospho-L-threonyl-[protein] + ADP + H(+)</text>
        <dbReference type="Rhea" id="RHEA:46608"/>
        <dbReference type="Rhea" id="RHEA-COMP:11060"/>
        <dbReference type="Rhea" id="RHEA-COMP:11605"/>
        <dbReference type="ChEBI" id="CHEBI:15378"/>
        <dbReference type="ChEBI" id="CHEBI:30013"/>
        <dbReference type="ChEBI" id="CHEBI:30616"/>
        <dbReference type="ChEBI" id="CHEBI:61977"/>
        <dbReference type="ChEBI" id="CHEBI:456216"/>
        <dbReference type="EC" id="2.7.11.1"/>
    </reaction>
</comment>
<evidence type="ECO:0000256" key="2">
    <source>
        <dbReference type="ARBA" id="ARBA00022527"/>
    </source>
</evidence>
<evidence type="ECO:0000259" key="11">
    <source>
        <dbReference type="PROSITE" id="PS50011"/>
    </source>
</evidence>
<dbReference type="GO" id="GO:0080090">
    <property type="term" value="P:regulation of primary metabolic process"/>
    <property type="evidence" value="ECO:0007669"/>
    <property type="project" value="UniProtKB-ARBA"/>
</dbReference>
<gene>
    <name evidence="12" type="ORF">MCOO_38270</name>
</gene>
<dbReference type="InterPro" id="IPR011009">
    <property type="entry name" value="Kinase-like_dom_sf"/>
</dbReference>
<evidence type="ECO:0000256" key="7">
    <source>
        <dbReference type="ARBA" id="ARBA00047899"/>
    </source>
</evidence>
<evidence type="ECO:0000256" key="5">
    <source>
        <dbReference type="ARBA" id="ARBA00022777"/>
    </source>
</evidence>
<dbReference type="SMART" id="SM00220">
    <property type="entry name" value="S_TKc"/>
    <property type="match status" value="1"/>
</dbReference>